<dbReference type="Proteomes" id="UP001283361">
    <property type="component" value="Unassembled WGS sequence"/>
</dbReference>
<comment type="caution">
    <text evidence="1">The sequence shown here is derived from an EMBL/GenBank/DDBJ whole genome shotgun (WGS) entry which is preliminary data.</text>
</comment>
<gene>
    <name evidence="1" type="ORF">RRG08_025378</name>
</gene>
<evidence type="ECO:0000313" key="2">
    <source>
        <dbReference type="Proteomes" id="UP001283361"/>
    </source>
</evidence>
<dbReference type="EMBL" id="JAWDGP010000540">
    <property type="protein sequence ID" value="KAK3799763.1"/>
    <property type="molecule type" value="Genomic_DNA"/>
</dbReference>
<evidence type="ECO:0000313" key="1">
    <source>
        <dbReference type="EMBL" id="KAK3799763.1"/>
    </source>
</evidence>
<accession>A0AAE1B500</accession>
<sequence length="132" mass="14854">MVTLSCGRPYVLVACNGGISLGDVRVKSCCKTSARSQNTSFREQLTKSLTSLFSCSIHFVHCVVCILGYFRTVLNSFTVHNSLRSKSHEHTDLFGLPLYRPSNWLCFLSHFLVDHNLGQPPSWLRILSHILV</sequence>
<organism evidence="1 2">
    <name type="scientific">Elysia crispata</name>
    <name type="common">lettuce slug</name>
    <dbReference type="NCBI Taxonomy" id="231223"/>
    <lineage>
        <taxon>Eukaryota</taxon>
        <taxon>Metazoa</taxon>
        <taxon>Spiralia</taxon>
        <taxon>Lophotrochozoa</taxon>
        <taxon>Mollusca</taxon>
        <taxon>Gastropoda</taxon>
        <taxon>Heterobranchia</taxon>
        <taxon>Euthyneura</taxon>
        <taxon>Panpulmonata</taxon>
        <taxon>Sacoglossa</taxon>
        <taxon>Placobranchoidea</taxon>
        <taxon>Plakobranchidae</taxon>
        <taxon>Elysia</taxon>
    </lineage>
</organism>
<dbReference type="AlphaFoldDB" id="A0AAE1B500"/>
<keyword evidence="2" id="KW-1185">Reference proteome</keyword>
<proteinExistence type="predicted"/>
<protein>
    <submittedName>
        <fullName evidence="1">Uncharacterized protein</fullName>
    </submittedName>
</protein>
<name>A0AAE1B500_9GAST</name>
<reference evidence="1" key="1">
    <citation type="journal article" date="2023" name="G3 (Bethesda)">
        <title>A reference genome for the long-term kleptoplast-retaining sea slug Elysia crispata morphotype clarki.</title>
        <authorList>
            <person name="Eastman K.E."/>
            <person name="Pendleton A.L."/>
            <person name="Shaikh M.A."/>
            <person name="Suttiyut T."/>
            <person name="Ogas R."/>
            <person name="Tomko P."/>
            <person name="Gavelis G."/>
            <person name="Widhalm J.R."/>
            <person name="Wisecaver J.H."/>
        </authorList>
    </citation>
    <scope>NUCLEOTIDE SEQUENCE</scope>
    <source>
        <strain evidence="1">ECLA1</strain>
    </source>
</reference>